<dbReference type="STRING" id="1122240.GCA_000620105_03147"/>
<name>A0A2S0PB62_9NEIS</name>
<accession>A0A2S0PB62</accession>
<evidence type="ECO:0000256" key="1">
    <source>
        <dbReference type="SAM" id="MobiDB-lite"/>
    </source>
</evidence>
<protein>
    <submittedName>
        <fullName evidence="2">Uncharacterized protein</fullName>
    </submittedName>
</protein>
<keyword evidence="3" id="KW-1185">Reference proteome</keyword>
<dbReference type="RefSeq" id="WP_051529000.1">
    <property type="nucleotide sequence ID" value="NZ_CALFSO010000081.1"/>
</dbReference>
<evidence type="ECO:0000313" key="3">
    <source>
        <dbReference type="Proteomes" id="UP000244173"/>
    </source>
</evidence>
<organism evidence="2 3">
    <name type="scientific">Microvirgula aerodenitrificans</name>
    <dbReference type="NCBI Taxonomy" id="57480"/>
    <lineage>
        <taxon>Bacteria</taxon>
        <taxon>Pseudomonadati</taxon>
        <taxon>Pseudomonadota</taxon>
        <taxon>Betaproteobacteria</taxon>
        <taxon>Neisseriales</taxon>
        <taxon>Aquaspirillaceae</taxon>
        <taxon>Microvirgula</taxon>
    </lineage>
</organism>
<dbReference type="Proteomes" id="UP000244173">
    <property type="component" value="Chromosome"/>
</dbReference>
<reference evidence="2 3" key="1">
    <citation type="submission" date="2018-04" db="EMBL/GenBank/DDBJ databases">
        <title>Denitrifier Microvirgula.</title>
        <authorList>
            <person name="Anderson E."/>
            <person name="Jang J."/>
            <person name="Ishii S."/>
        </authorList>
    </citation>
    <scope>NUCLEOTIDE SEQUENCE [LARGE SCALE GENOMIC DNA]</scope>
    <source>
        <strain evidence="2 3">BE2.4</strain>
    </source>
</reference>
<proteinExistence type="predicted"/>
<dbReference type="KEGG" id="maer:DAI18_11705"/>
<dbReference type="PROSITE" id="PS51257">
    <property type="entry name" value="PROKAR_LIPOPROTEIN"/>
    <property type="match status" value="1"/>
</dbReference>
<dbReference type="EMBL" id="CP028519">
    <property type="protein sequence ID" value="AVY94628.1"/>
    <property type="molecule type" value="Genomic_DNA"/>
</dbReference>
<feature type="region of interest" description="Disordered" evidence="1">
    <location>
        <begin position="73"/>
        <end position="165"/>
    </location>
</feature>
<dbReference type="AlphaFoldDB" id="A0A2S0PB62"/>
<feature type="compositionally biased region" description="Basic and acidic residues" evidence="1">
    <location>
        <begin position="95"/>
        <end position="117"/>
    </location>
</feature>
<sequence length="165" mass="17924">MRALIVLALTLATTGCNWIGNVSGLNRDANKAIGAGCRQTGRSLEECYQRNTDADRAQVYAGWKEMNEYMAKNQLPTLTPPPPPVPAADKAGAGKKPETLKPARSEPLDPEVEKLMKVIEATNASDHMPTRRQNVADASERLIPTLRKTADEEARRSSPVPPAAH</sequence>
<gene>
    <name evidence="2" type="ORF">DAI18_11705</name>
</gene>
<evidence type="ECO:0000313" key="2">
    <source>
        <dbReference type="EMBL" id="AVY94628.1"/>
    </source>
</evidence>
<dbReference type="OrthoDB" id="8527508at2"/>